<keyword evidence="1" id="KW-0732">Signal</keyword>
<reference evidence="2 3" key="1">
    <citation type="submission" date="2019-04" db="EMBL/GenBank/DDBJ databases">
        <title>Streptomyces sp. nov. Bv016 isolated from bark of Buahinia variegata.</title>
        <authorList>
            <person name="Kanchanasin P."/>
            <person name="Tanasupawat S."/>
            <person name="Yuki M."/>
            <person name="Kudo T."/>
        </authorList>
    </citation>
    <scope>NUCLEOTIDE SEQUENCE [LARGE SCALE GENOMIC DNA]</scope>
    <source>
        <strain evidence="2 3">Bv016</strain>
    </source>
</reference>
<feature type="signal peptide" evidence="1">
    <location>
        <begin position="1"/>
        <end position="30"/>
    </location>
</feature>
<feature type="chain" id="PRO_5021409851" description="Polysaccharide deacetylase family protein" evidence="1">
    <location>
        <begin position="31"/>
        <end position="167"/>
    </location>
</feature>
<dbReference type="EMBL" id="SRRT01000001">
    <property type="protein sequence ID" value="TGN81171.1"/>
    <property type="molecule type" value="Genomic_DNA"/>
</dbReference>
<proteinExistence type="predicted"/>
<gene>
    <name evidence="2" type="ORF">E5083_01170</name>
</gene>
<dbReference type="AlphaFoldDB" id="A0A4Z1DF88"/>
<keyword evidence="3" id="KW-1185">Reference proteome</keyword>
<dbReference type="RefSeq" id="WP_135783710.1">
    <property type="nucleotide sequence ID" value="NZ_SRRT01000001.1"/>
</dbReference>
<sequence>MRRGARPAHRAARALALASAALLLTGCAQSVDPIERLGKKAAQTVRHSARPLSVRTGTRAVDHVATTDRVVFLTYDEEAVRDRRLATLIGELHLPVTVFTHAEAPAHWRARTTRHGLAYRGTPEHLTPGDIIRITPDGEGGLAGRTARVLKEARERGLTPGKLTDYL</sequence>
<protein>
    <recommendedName>
        <fullName evidence="4">Polysaccharide deacetylase family protein</fullName>
    </recommendedName>
</protein>
<evidence type="ECO:0000256" key="1">
    <source>
        <dbReference type="SAM" id="SignalP"/>
    </source>
</evidence>
<evidence type="ECO:0000313" key="2">
    <source>
        <dbReference type="EMBL" id="TGN81171.1"/>
    </source>
</evidence>
<dbReference type="PROSITE" id="PS51257">
    <property type="entry name" value="PROKAR_LIPOPROTEIN"/>
    <property type="match status" value="1"/>
</dbReference>
<evidence type="ECO:0000313" key="3">
    <source>
        <dbReference type="Proteomes" id="UP000298159"/>
    </source>
</evidence>
<dbReference type="GeneID" id="95446211"/>
<accession>A0A4Z1DF88</accession>
<evidence type="ECO:0008006" key="4">
    <source>
        <dbReference type="Google" id="ProtNLM"/>
    </source>
</evidence>
<comment type="caution">
    <text evidence="2">The sequence shown here is derived from an EMBL/GenBank/DDBJ whole genome shotgun (WGS) entry which is preliminary data.</text>
</comment>
<name>A0A4Z1DF88_9ACTN</name>
<dbReference type="Proteomes" id="UP000298159">
    <property type="component" value="Unassembled WGS sequence"/>
</dbReference>
<organism evidence="2 3">
    <name type="scientific">Streptomyces bauhiniae</name>
    <dbReference type="NCBI Taxonomy" id="2340725"/>
    <lineage>
        <taxon>Bacteria</taxon>
        <taxon>Bacillati</taxon>
        <taxon>Actinomycetota</taxon>
        <taxon>Actinomycetes</taxon>
        <taxon>Kitasatosporales</taxon>
        <taxon>Streptomycetaceae</taxon>
        <taxon>Streptomyces</taxon>
    </lineage>
</organism>